<evidence type="ECO:0000313" key="3">
    <source>
        <dbReference type="Proteomes" id="UP000032515"/>
    </source>
</evidence>
<dbReference type="PROSITE" id="PS50851">
    <property type="entry name" value="CHEW"/>
    <property type="match status" value="1"/>
</dbReference>
<feature type="domain" description="CheW-like" evidence="1">
    <location>
        <begin position="9"/>
        <end position="144"/>
    </location>
</feature>
<protein>
    <recommendedName>
        <fullName evidence="1">CheW-like domain-containing protein</fullName>
    </recommendedName>
</protein>
<dbReference type="Proteomes" id="UP000032515">
    <property type="component" value="Unassembled WGS sequence"/>
</dbReference>
<dbReference type="GO" id="GO:0006935">
    <property type="term" value="P:chemotaxis"/>
    <property type="evidence" value="ECO:0007669"/>
    <property type="project" value="InterPro"/>
</dbReference>
<dbReference type="EMBL" id="JXXE01000395">
    <property type="protein sequence ID" value="KIZ39815.1"/>
    <property type="molecule type" value="Genomic_DNA"/>
</dbReference>
<sequence>MTETVTPSGGRFLTFRSEGRLYAVAAHKVSEVVRMAPLARVPQAPKSLLGLANLRGAVVPVAGMRSLMGRGEIAVSDRSRLVVLGGAMPVALAVDEVASLVTIEGQQIQAGEADASAEAEERLQGVFQTGAGVTKILDIEALLA</sequence>
<proteinExistence type="predicted"/>
<dbReference type="GO" id="GO:0007165">
    <property type="term" value="P:signal transduction"/>
    <property type="evidence" value="ECO:0007669"/>
    <property type="project" value="InterPro"/>
</dbReference>
<dbReference type="InterPro" id="IPR036061">
    <property type="entry name" value="CheW-like_dom_sf"/>
</dbReference>
<dbReference type="RefSeq" id="WP_044414596.1">
    <property type="nucleotide sequence ID" value="NZ_JXXE01000395.1"/>
</dbReference>
<dbReference type="OrthoDB" id="3291462at2"/>
<dbReference type="Gene3D" id="2.40.50.180">
    <property type="entry name" value="CheA-289, Domain 4"/>
    <property type="match status" value="1"/>
</dbReference>
<comment type="caution">
    <text evidence="2">The sequence shown here is derived from an EMBL/GenBank/DDBJ whole genome shotgun (WGS) entry which is preliminary data.</text>
</comment>
<feature type="non-terminal residue" evidence="2">
    <location>
        <position position="144"/>
    </location>
</feature>
<name>A0A0D7EH44_RHOPL</name>
<dbReference type="InterPro" id="IPR039315">
    <property type="entry name" value="CheW"/>
</dbReference>
<dbReference type="PANTHER" id="PTHR22617">
    <property type="entry name" value="CHEMOTAXIS SENSOR HISTIDINE KINASE-RELATED"/>
    <property type="match status" value="1"/>
</dbReference>
<organism evidence="2 3">
    <name type="scientific">Rhodopseudomonas palustris</name>
    <dbReference type="NCBI Taxonomy" id="1076"/>
    <lineage>
        <taxon>Bacteria</taxon>
        <taxon>Pseudomonadati</taxon>
        <taxon>Pseudomonadota</taxon>
        <taxon>Alphaproteobacteria</taxon>
        <taxon>Hyphomicrobiales</taxon>
        <taxon>Nitrobacteraceae</taxon>
        <taxon>Rhodopseudomonas</taxon>
    </lineage>
</organism>
<dbReference type="PATRIC" id="fig|1076.23.peg.4382"/>
<dbReference type="SMART" id="SM00260">
    <property type="entry name" value="CheW"/>
    <property type="match status" value="1"/>
</dbReference>
<dbReference type="Pfam" id="PF01584">
    <property type="entry name" value="CheW"/>
    <property type="match status" value="1"/>
</dbReference>
<dbReference type="Gene3D" id="2.30.30.40">
    <property type="entry name" value="SH3 Domains"/>
    <property type="match status" value="1"/>
</dbReference>
<evidence type="ECO:0000259" key="1">
    <source>
        <dbReference type="PROSITE" id="PS50851"/>
    </source>
</evidence>
<dbReference type="SUPFAM" id="SSF50341">
    <property type="entry name" value="CheW-like"/>
    <property type="match status" value="1"/>
</dbReference>
<gene>
    <name evidence="2" type="ORF">OO17_19320</name>
</gene>
<dbReference type="GO" id="GO:0005829">
    <property type="term" value="C:cytosol"/>
    <property type="evidence" value="ECO:0007669"/>
    <property type="project" value="TreeGrafter"/>
</dbReference>
<dbReference type="InterPro" id="IPR002545">
    <property type="entry name" value="CheW-lke_dom"/>
</dbReference>
<evidence type="ECO:0000313" key="2">
    <source>
        <dbReference type="EMBL" id="KIZ39815.1"/>
    </source>
</evidence>
<dbReference type="PANTHER" id="PTHR22617:SF23">
    <property type="entry name" value="CHEMOTAXIS PROTEIN CHEW"/>
    <property type="match status" value="1"/>
</dbReference>
<dbReference type="AlphaFoldDB" id="A0A0D7EH44"/>
<accession>A0A0D7EH44</accession>
<reference evidence="2 3" key="1">
    <citation type="submission" date="2014-11" db="EMBL/GenBank/DDBJ databases">
        <title>Genomics and ecophysiology of heterotrophic nitrogen fixing bacteria isolated from estuarine surface water.</title>
        <authorList>
            <person name="Bentzon-Tilia M."/>
            <person name="Severin I."/>
            <person name="Hansen L.H."/>
            <person name="Riemann L."/>
        </authorList>
    </citation>
    <scope>NUCLEOTIDE SEQUENCE [LARGE SCALE GENOMIC DNA]</scope>
    <source>
        <strain evidence="2 3">BAL398</strain>
    </source>
</reference>